<gene>
    <name evidence="2" type="ORF">AXF42_Ash016867</name>
</gene>
<dbReference type="Proteomes" id="UP000236161">
    <property type="component" value="Unassembled WGS sequence"/>
</dbReference>
<evidence type="ECO:0000313" key="3">
    <source>
        <dbReference type="Proteomes" id="UP000236161"/>
    </source>
</evidence>
<protein>
    <submittedName>
        <fullName evidence="2">Uncharacterized protein</fullName>
    </submittedName>
</protein>
<proteinExistence type="predicted"/>
<accession>A0A2I0BAM4</accession>
<evidence type="ECO:0000313" key="2">
    <source>
        <dbReference type="EMBL" id="PKA64836.1"/>
    </source>
</evidence>
<name>A0A2I0BAM4_9ASPA</name>
<organism evidence="2 3">
    <name type="scientific">Apostasia shenzhenica</name>
    <dbReference type="NCBI Taxonomy" id="1088818"/>
    <lineage>
        <taxon>Eukaryota</taxon>
        <taxon>Viridiplantae</taxon>
        <taxon>Streptophyta</taxon>
        <taxon>Embryophyta</taxon>
        <taxon>Tracheophyta</taxon>
        <taxon>Spermatophyta</taxon>
        <taxon>Magnoliopsida</taxon>
        <taxon>Liliopsida</taxon>
        <taxon>Asparagales</taxon>
        <taxon>Orchidaceae</taxon>
        <taxon>Apostasioideae</taxon>
        <taxon>Apostasia</taxon>
    </lineage>
</organism>
<dbReference type="EMBL" id="KZ451900">
    <property type="protein sequence ID" value="PKA64836.1"/>
    <property type="molecule type" value="Genomic_DNA"/>
</dbReference>
<evidence type="ECO:0000256" key="1">
    <source>
        <dbReference type="SAM" id="MobiDB-lite"/>
    </source>
</evidence>
<dbReference type="AlphaFoldDB" id="A0A2I0BAM4"/>
<feature type="region of interest" description="Disordered" evidence="1">
    <location>
        <begin position="69"/>
        <end position="151"/>
    </location>
</feature>
<reference evidence="2 3" key="1">
    <citation type="journal article" date="2017" name="Nature">
        <title>The Apostasia genome and the evolution of orchids.</title>
        <authorList>
            <person name="Zhang G.Q."/>
            <person name="Liu K.W."/>
            <person name="Li Z."/>
            <person name="Lohaus R."/>
            <person name="Hsiao Y.Y."/>
            <person name="Niu S.C."/>
            <person name="Wang J.Y."/>
            <person name="Lin Y.C."/>
            <person name="Xu Q."/>
            <person name="Chen L.J."/>
            <person name="Yoshida K."/>
            <person name="Fujiwara S."/>
            <person name="Wang Z.W."/>
            <person name="Zhang Y.Q."/>
            <person name="Mitsuda N."/>
            <person name="Wang M."/>
            <person name="Liu G.H."/>
            <person name="Pecoraro L."/>
            <person name="Huang H.X."/>
            <person name="Xiao X.J."/>
            <person name="Lin M."/>
            <person name="Wu X.Y."/>
            <person name="Wu W.L."/>
            <person name="Chen Y.Y."/>
            <person name="Chang S.B."/>
            <person name="Sakamoto S."/>
            <person name="Ohme-Takagi M."/>
            <person name="Yagi M."/>
            <person name="Zeng S.J."/>
            <person name="Shen C.Y."/>
            <person name="Yeh C.M."/>
            <person name="Luo Y.B."/>
            <person name="Tsai W.C."/>
            <person name="Van de Peer Y."/>
            <person name="Liu Z.J."/>
        </authorList>
    </citation>
    <scope>NUCLEOTIDE SEQUENCE [LARGE SCALE GENOMIC DNA]</scope>
    <source>
        <strain evidence="3">cv. Shenzhen</strain>
        <tissue evidence="2">Stem</tissue>
    </source>
</reference>
<sequence>MQDSAVDMQGLLQEKQKVECSVQKGTTELQSAQFVTKGNDNISLSPQHNNPFAVLDLCMEEGDVKPLTTPILQPSSATKRKLKSPLQKLLSPNANTRKGRERISKKHWERELANLKECTTPASDGKQIKKRREARGGDDGESNTRPGLQTRHPTAAFCGAQLRAASTATAAESLPGQATLTPPALVADTAATSPSSQAYGGNLLHIFLSNLQARVQRNPADPQAIHAVAALYHS</sequence>
<keyword evidence="3" id="KW-1185">Reference proteome</keyword>